<name>A0A0R3UAG3_MESCO</name>
<reference evidence="2 3" key="2">
    <citation type="submission" date="2018-10" db="EMBL/GenBank/DDBJ databases">
        <authorList>
            <consortium name="Pathogen Informatics"/>
        </authorList>
    </citation>
    <scope>NUCLEOTIDE SEQUENCE [LARGE SCALE GENOMIC DNA]</scope>
</reference>
<dbReference type="Proteomes" id="UP000267029">
    <property type="component" value="Unassembled WGS sequence"/>
</dbReference>
<evidence type="ECO:0000313" key="2">
    <source>
        <dbReference type="EMBL" id="VDD77909.1"/>
    </source>
</evidence>
<accession>A0A0R3UAG3</accession>
<gene>
    <name evidence="2" type="ORF">MCOS_LOCUS3912</name>
</gene>
<organism evidence="4">
    <name type="scientific">Mesocestoides corti</name>
    <name type="common">Flatworm</name>
    <dbReference type="NCBI Taxonomy" id="53468"/>
    <lineage>
        <taxon>Eukaryota</taxon>
        <taxon>Metazoa</taxon>
        <taxon>Spiralia</taxon>
        <taxon>Lophotrochozoa</taxon>
        <taxon>Platyhelminthes</taxon>
        <taxon>Cestoda</taxon>
        <taxon>Eucestoda</taxon>
        <taxon>Cyclophyllidea</taxon>
        <taxon>Mesocestoididae</taxon>
        <taxon>Mesocestoides</taxon>
    </lineage>
</organism>
<sequence length="107" mass="12206">MRPSTSLCLSVLLHLPLLLLLLLLLLSPMRTAAGSDEAMLRGPVAGQFEMPGVKPVADVRSTFKSNDLSNYDLFTPAWLRQWRLQQKKWTPRPKYTLRPVTPRTVKY</sequence>
<protein>
    <submittedName>
        <fullName evidence="4">Secreted protein</fullName>
    </submittedName>
</protein>
<dbReference type="WBParaSite" id="MCOS_0000391101-mRNA-1">
    <property type="protein sequence ID" value="MCOS_0000391101-mRNA-1"/>
    <property type="gene ID" value="MCOS_0000391101"/>
</dbReference>
<evidence type="ECO:0000313" key="4">
    <source>
        <dbReference type="WBParaSite" id="MCOS_0000391101-mRNA-1"/>
    </source>
</evidence>
<dbReference type="EMBL" id="UXSR01001099">
    <property type="protein sequence ID" value="VDD77909.1"/>
    <property type="molecule type" value="Genomic_DNA"/>
</dbReference>
<proteinExistence type="predicted"/>
<dbReference type="AlphaFoldDB" id="A0A0R3UAG3"/>
<feature type="signal peptide" evidence="1">
    <location>
        <begin position="1"/>
        <end position="33"/>
    </location>
</feature>
<keyword evidence="3" id="KW-1185">Reference proteome</keyword>
<feature type="chain" id="PRO_5043132219" evidence="1">
    <location>
        <begin position="34"/>
        <end position="107"/>
    </location>
</feature>
<reference evidence="4" key="1">
    <citation type="submission" date="2017-02" db="UniProtKB">
        <authorList>
            <consortium name="WormBaseParasite"/>
        </authorList>
    </citation>
    <scope>IDENTIFICATION</scope>
</reference>
<evidence type="ECO:0000313" key="3">
    <source>
        <dbReference type="Proteomes" id="UP000267029"/>
    </source>
</evidence>
<keyword evidence="1" id="KW-0732">Signal</keyword>
<evidence type="ECO:0000256" key="1">
    <source>
        <dbReference type="SAM" id="SignalP"/>
    </source>
</evidence>